<sequence>MNAIEQPVNPAAYRRCEVCTEPGADVPTWMVIGDAGGDRTSYAHRGCAEATGVGEAVTP</sequence>
<protein>
    <submittedName>
        <fullName evidence="1">Uncharacterized protein</fullName>
    </submittedName>
</protein>
<proteinExistence type="predicted"/>
<dbReference type="AlphaFoldDB" id="A0AAU2H6D7"/>
<reference evidence="1" key="1">
    <citation type="submission" date="2022-10" db="EMBL/GenBank/DDBJ databases">
        <title>The complete genomes of actinobacterial strains from the NBC collection.</title>
        <authorList>
            <person name="Joergensen T.S."/>
            <person name="Alvarez Arevalo M."/>
            <person name="Sterndorff E.B."/>
            <person name="Faurdal D."/>
            <person name="Vuksanovic O."/>
            <person name="Mourched A.-S."/>
            <person name="Charusanti P."/>
            <person name="Shaw S."/>
            <person name="Blin K."/>
            <person name="Weber T."/>
        </authorList>
    </citation>
    <scope>NUCLEOTIDE SEQUENCE</scope>
    <source>
        <strain evidence="1">NBC_00060</strain>
    </source>
</reference>
<gene>
    <name evidence="1" type="ORF">OHV25_24685</name>
</gene>
<dbReference type="EMBL" id="CP108253">
    <property type="protein sequence ID" value="WTU42538.1"/>
    <property type="molecule type" value="Genomic_DNA"/>
</dbReference>
<evidence type="ECO:0000313" key="1">
    <source>
        <dbReference type="EMBL" id="WTU42538.1"/>
    </source>
</evidence>
<accession>A0AAU2H6D7</accession>
<organism evidence="1">
    <name type="scientific">Streptomyces sp. NBC_00060</name>
    <dbReference type="NCBI Taxonomy" id="2975636"/>
    <lineage>
        <taxon>Bacteria</taxon>
        <taxon>Bacillati</taxon>
        <taxon>Actinomycetota</taxon>
        <taxon>Actinomycetes</taxon>
        <taxon>Kitasatosporales</taxon>
        <taxon>Streptomycetaceae</taxon>
        <taxon>Streptomyces</taxon>
    </lineage>
</organism>
<name>A0AAU2H6D7_9ACTN</name>